<evidence type="ECO:0000256" key="2">
    <source>
        <dbReference type="ARBA" id="ARBA00022771"/>
    </source>
</evidence>
<dbReference type="EMBL" id="JADCNM010000011">
    <property type="protein sequence ID" value="KAG0462477.1"/>
    <property type="molecule type" value="Genomic_DNA"/>
</dbReference>
<evidence type="ECO:0000313" key="7">
    <source>
        <dbReference type="EMBL" id="KAG0462477.1"/>
    </source>
</evidence>
<dbReference type="AlphaFoldDB" id="A0A835Q707"/>
<accession>A0A835Q707</accession>
<sequence length="133" mass="14900">MVLINLPLCWTNCTNLTIQSHYPVKIPKAGSITSIHHLLPKSTFLDDTVQHVDPSVEYHCNSCSADCSCKRYHCQKQADFDQCFDCYNNDKLGSGMRPANFILMKSVKETGVNGGSWTDQETLLLLEALELFG</sequence>
<dbReference type="InterPro" id="IPR017884">
    <property type="entry name" value="SANT_dom"/>
</dbReference>
<gene>
    <name evidence="7" type="ORF">HPP92_020953</name>
</gene>
<evidence type="ECO:0000256" key="1">
    <source>
        <dbReference type="ARBA" id="ARBA00022723"/>
    </source>
</evidence>
<feature type="domain" description="SANT" evidence="6">
    <location>
        <begin position="117"/>
        <end position="133"/>
    </location>
</feature>
<organism evidence="7 8">
    <name type="scientific">Vanilla planifolia</name>
    <name type="common">Vanilla</name>
    <dbReference type="NCBI Taxonomy" id="51239"/>
    <lineage>
        <taxon>Eukaryota</taxon>
        <taxon>Viridiplantae</taxon>
        <taxon>Streptophyta</taxon>
        <taxon>Embryophyta</taxon>
        <taxon>Tracheophyta</taxon>
        <taxon>Spermatophyta</taxon>
        <taxon>Magnoliopsida</taxon>
        <taxon>Liliopsida</taxon>
        <taxon>Asparagales</taxon>
        <taxon>Orchidaceae</taxon>
        <taxon>Vanilloideae</taxon>
        <taxon>Vanilleae</taxon>
        <taxon>Vanilla</taxon>
    </lineage>
</organism>
<dbReference type="Proteomes" id="UP000639772">
    <property type="component" value="Chromosome 11"/>
</dbReference>
<name>A0A835Q707_VANPL</name>
<dbReference type="PROSITE" id="PS51293">
    <property type="entry name" value="SANT"/>
    <property type="match status" value="1"/>
</dbReference>
<feature type="domain" description="ZZ-type" evidence="5">
    <location>
        <begin position="55"/>
        <end position="109"/>
    </location>
</feature>
<dbReference type="SUPFAM" id="SSF57850">
    <property type="entry name" value="RING/U-box"/>
    <property type="match status" value="1"/>
</dbReference>
<evidence type="ECO:0000313" key="8">
    <source>
        <dbReference type="Proteomes" id="UP000639772"/>
    </source>
</evidence>
<comment type="caution">
    <text evidence="7">The sequence shown here is derived from an EMBL/GenBank/DDBJ whole genome shotgun (WGS) entry which is preliminary data.</text>
</comment>
<dbReference type="PROSITE" id="PS50135">
    <property type="entry name" value="ZF_ZZ_2"/>
    <property type="match status" value="1"/>
</dbReference>
<dbReference type="InterPro" id="IPR043145">
    <property type="entry name" value="Znf_ZZ_sf"/>
</dbReference>
<keyword evidence="2 4" id="KW-0863">Zinc-finger</keyword>
<keyword evidence="3" id="KW-0862">Zinc</keyword>
<evidence type="ECO:0000256" key="4">
    <source>
        <dbReference type="PROSITE-ProRule" id="PRU00228"/>
    </source>
</evidence>
<evidence type="ECO:0000259" key="5">
    <source>
        <dbReference type="PROSITE" id="PS50135"/>
    </source>
</evidence>
<evidence type="ECO:0000256" key="3">
    <source>
        <dbReference type="ARBA" id="ARBA00022833"/>
    </source>
</evidence>
<evidence type="ECO:0000259" key="6">
    <source>
        <dbReference type="PROSITE" id="PS51293"/>
    </source>
</evidence>
<dbReference type="SMART" id="SM00291">
    <property type="entry name" value="ZnF_ZZ"/>
    <property type="match status" value="1"/>
</dbReference>
<dbReference type="InterPro" id="IPR000433">
    <property type="entry name" value="Znf_ZZ"/>
</dbReference>
<dbReference type="Gene3D" id="3.30.60.90">
    <property type="match status" value="1"/>
</dbReference>
<proteinExistence type="predicted"/>
<dbReference type="GO" id="GO:0008270">
    <property type="term" value="F:zinc ion binding"/>
    <property type="evidence" value="ECO:0007669"/>
    <property type="project" value="UniProtKB-KW"/>
</dbReference>
<reference evidence="7 8" key="1">
    <citation type="journal article" date="2020" name="Nat. Food">
        <title>A phased Vanilla planifolia genome enables genetic improvement of flavour and production.</title>
        <authorList>
            <person name="Hasing T."/>
            <person name="Tang H."/>
            <person name="Brym M."/>
            <person name="Khazi F."/>
            <person name="Huang T."/>
            <person name="Chambers A.H."/>
        </authorList>
    </citation>
    <scope>NUCLEOTIDE SEQUENCE [LARGE SCALE GENOMIC DNA]</scope>
    <source>
        <tissue evidence="7">Leaf</tissue>
    </source>
</reference>
<protein>
    <submittedName>
        <fullName evidence="7">Uncharacterized protein</fullName>
    </submittedName>
</protein>
<dbReference type="OrthoDB" id="10264458at2759"/>
<dbReference type="Pfam" id="PF00569">
    <property type="entry name" value="ZZ"/>
    <property type="match status" value="1"/>
</dbReference>
<keyword evidence="1" id="KW-0479">Metal-binding</keyword>